<gene>
    <name evidence="6" type="ORF">GHK86_07335</name>
</gene>
<dbReference type="InterPro" id="IPR005471">
    <property type="entry name" value="Tscrpt_reg_IclR_N"/>
</dbReference>
<evidence type="ECO:0000256" key="1">
    <source>
        <dbReference type="ARBA" id="ARBA00023015"/>
    </source>
</evidence>
<keyword evidence="7" id="KW-1185">Reference proteome</keyword>
<protein>
    <submittedName>
        <fullName evidence="6">Helix-turn-helix domain-containing protein</fullName>
    </submittedName>
</protein>
<sequence length="256" mass="27397">MAEGEGGLRSLDKALLLLEVLAMADEPATAQELARRGQMNRTTVWRILGTLERHGLAHRDPDSQRYTLGVAALGLGGHGREQSLVRLAHPPLAQLVERTGLVLSLAAPRGLELVYVHQVDPPSLAMPPNWVGRPVPLHATATGKAFLAALPPPELDAVLGAQLQRFTDTTVTARRQLLAELENVRAAGYATARGELEEGVHAVAAAVLDRNGIPVAVVNLWGAPSTVDQGTVELGRRTTQAALEIRRLLNDGARHE</sequence>
<dbReference type="PROSITE" id="PS51078">
    <property type="entry name" value="ICLR_ED"/>
    <property type="match status" value="1"/>
</dbReference>
<dbReference type="PROSITE" id="PS51077">
    <property type="entry name" value="HTH_ICLR"/>
    <property type="match status" value="1"/>
</dbReference>
<evidence type="ECO:0000256" key="2">
    <source>
        <dbReference type="ARBA" id="ARBA00023125"/>
    </source>
</evidence>
<dbReference type="Pfam" id="PF01614">
    <property type="entry name" value="IclR_C"/>
    <property type="match status" value="1"/>
</dbReference>
<evidence type="ECO:0000256" key="3">
    <source>
        <dbReference type="ARBA" id="ARBA00023163"/>
    </source>
</evidence>
<organism evidence="6 7">
    <name type="scientific">Acidiferrimicrobium australe</name>
    <dbReference type="NCBI Taxonomy" id="2664430"/>
    <lineage>
        <taxon>Bacteria</taxon>
        <taxon>Bacillati</taxon>
        <taxon>Actinomycetota</taxon>
        <taxon>Acidimicrobiia</taxon>
        <taxon>Acidimicrobiales</taxon>
        <taxon>Acidimicrobiaceae</taxon>
        <taxon>Acidiferrimicrobium</taxon>
    </lineage>
</organism>
<evidence type="ECO:0000259" key="4">
    <source>
        <dbReference type="PROSITE" id="PS51077"/>
    </source>
</evidence>
<comment type="caution">
    <text evidence="6">The sequence shown here is derived from an EMBL/GenBank/DDBJ whole genome shotgun (WGS) entry which is preliminary data.</text>
</comment>
<evidence type="ECO:0000259" key="5">
    <source>
        <dbReference type="PROSITE" id="PS51078"/>
    </source>
</evidence>
<dbReference type="Gene3D" id="1.10.10.10">
    <property type="entry name" value="Winged helix-like DNA-binding domain superfamily/Winged helix DNA-binding domain"/>
    <property type="match status" value="1"/>
</dbReference>
<dbReference type="EMBL" id="WJHE01000324">
    <property type="protein sequence ID" value="MST32534.1"/>
    <property type="molecule type" value="Genomic_DNA"/>
</dbReference>
<proteinExistence type="predicted"/>
<dbReference type="InterPro" id="IPR014757">
    <property type="entry name" value="Tscrpt_reg_IclR_C"/>
</dbReference>
<keyword evidence="3" id="KW-0804">Transcription</keyword>
<dbReference type="SUPFAM" id="SSF46785">
    <property type="entry name" value="Winged helix' DNA-binding domain"/>
    <property type="match status" value="1"/>
</dbReference>
<keyword evidence="2" id="KW-0238">DNA-binding</keyword>
<name>A0ABW9QRR5_9ACTN</name>
<accession>A0ABW9QRR5</accession>
<dbReference type="PANTHER" id="PTHR30136">
    <property type="entry name" value="HELIX-TURN-HELIX TRANSCRIPTIONAL REGULATOR, ICLR FAMILY"/>
    <property type="match status" value="1"/>
</dbReference>
<dbReference type="InterPro" id="IPR036390">
    <property type="entry name" value="WH_DNA-bd_sf"/>
</dbReference>
<keyword evidence="1" id="KW-0805">Transcription regulation</keyword>
<dbReference type="PANTHER" id="PTHR30136:SF24">
    <property type="entry name" value="HTH-TYPE TRANSCRIPTIONAL REPRESSOR ALLR"/>
    <property type="match status" value="1"/>
</dbReference>
<dbReference type="SUPFAM" id="SSF55781">
    <property type="entry name" value="GAF domain-like"/>
    <property type="match status" value="1"/>
</dbReference>
<reference evidence="6 7" key="1">
    <citation type="submission" date="2019-11" db="EMBL/GenBank/DDBJ databases">
        <title>Acidiferrimicrobium australis gen. nov., sp. nov., an acidophilic and obligately heterotrophic, member of the Actinobacteria that catalyses dissimilatory oxido- reduction of iron isolated from metal-rich acidic water in Chile.</title>
        <authorList>
            <person name="Gonzalez D."/>
            <person name="Huber K."/>
            <person name="Hedrich S."/>
            <person name="Rojas-Villalobos C."/>
            <person name="Quatrini R."/>
            <person name="Dinamarca M.A."/>
            <person name="Schwarz A."/>
            <person name="Canales C."/>
            <person name="Nancucheo I."/>
        </authorList>
    </citation>
    <scope>NUCLEOTIDE SEQUENCE [LARGE SCALE GENOMIC DNA]</scope>
    <source>
        <strain evidence="6 7">USS-CCA1</strain>
    </source>
</reference>
<dbReference type="Proteomes" id="UP000437736">
    <property type="component" value="Unassembled WGS sequence"/>
</dbReference>
<dbReference type="InterPro" id="IPR029016">
    <property type="entry name" value="GAF-like_dom_sf"/>
</dbReference>
<dbReference type="SMART" id="SM00346">
    <property type="entry name" value="HTH_ICLR"/>
    <property type="match status" value="1"/>
</dbReference>
<dbReference type="Gene3D" id="3.30.450.40">
    <property type="match status" value="1"/>
</dbReference>
<dbReference type="Pfam" id="PF09339">
    <property type="entry name" value="HTH_IclR"/>
    <property type="match status" value="1"/>
</dbReference>
<feature type="domain" description="HTH iclR-type" evidence="4">
    <location>
        <begin position="8"/>
        <end position="70"/>
    </location>
</feature>
<feature type="domain" description="IclR-ED" evidence="5">
    <location>
        <begin position="71"/>
        <end position="251"/>
    </location>
</feature>
<evidence type="ECO:0000313" key="7">
    <source>
        <dbReference type="Proteomes" id="UP000437736"/>
    </source>
</evidence>
<dbReference type="InterPro" id="IPR036388">
    <property type="entry name" value="WH-like_DNA-bd_sf"/>
</dbReference>
<evidence type="ECO:0000313" key="6">
    <source>
        <dbReference type="EMBL" id="MST32534.1"/>
    </source>
</evidence>
<dbReference type="InterPro" id="IPR050707">
    <property type="entry name" value="HTH_MetabolicPath_Reg"/>
</dbReference>